<sequence>MTQPAEDEPGNVVNSASVSGDVTGNIVQIGDVAGSFHYGARGIAKSWYRGTVREVAPDHLKGRETELAELERFCRESDPAPSYAWWRADAWSGKTALMASFVLDPPEEVRLVAFFISARDAESDNRTGFLAAVIPQLAEVLGIPEPEKACASDFPGLLDAAAEASAKGGRRLILVVDGLDEDRAAGGAGSIAALLPRRPAHGMRVIVSGRSSPGIPPVLHQHHPLRDAAIVRELAPSPAASAVRQDKERDLDRLLHAEAGEARDTLGLLVAARGGLSRDDLVELIGRGSALPAPDDGVASGIGGPDQVESRVRAILNSVGSRVFSRREARCNPGSAPEIYLLGHEGLQDEAVLRFGEEALQAYRDRITAWADGYRDQGWPVSTPQFLLLGYPRLLQDAGQLERLVECVTDLARQERLLEVSGGEASAQAEIAAAHAAVSASARPDVVSLVKLAVHRADLGARNARTPARLPALWARLGKFDRAEALARSISARERRIDAVCELAQALARVGQVDRAERIVAEVVDEKRYSYVRRRLISEVAACGDIARARAMAEAIENAGWRSRALLTLSTDGPESEPASMLAAADGIADGDARLSARFFVAGRLVERGEIDRAVELSNTFDPVFRAEVVERAARRLLREGDAKAAYDLAASEGAFTQRILARLELEDLARTDLQAASAKVSGVGDSNRREQLVYELIRIAIDAGRIDCAESLIGSTSSTYGRRGLSLVLESVAAREGYERAMELLRKKFGQPGVRVGPETRAAALTALAEGVLKFGDIDTAKNLASRAESAARRPGDDYRHNDTFRSIVDFVVAANDVPAAERLARILIASGVERHDFPQIARLLANSGDVNLAEQVVVRLDRASELAEAMATLLRRHRAAGAWEEVRRIADQVGERVAEIHSESFAATRLVDFYCAAGLPDQALGFAEKIEDSHDRRLAYSAVIGELCAVGRIERAIAIVRDSGNDEVFAFRLVEPLAEAMGAAGYGDGLDVLASLGVEPHAVAGAAFLERLAQRDLERALDLVSSSLRAYSRSSVLLAMARRLAEPARSRILAEVAQSSEWPSVLPALSPEEYPGVTEIVGQFIRLQEVRVGLGPEDG</sequence>
<evidence type="ECO:0000313" key="1">
    <source>
        <dbReference type="EMBL" id="ADJ44105.1"/>
    </source>
</evidence>
<dbReference type="OrthoDB" id="3261206at2"/>
<name>A0A0H3D1B7_AMYMU</name>
<dbReference type="PANTHER" id="PTHR47934:SF28">
    <property type="entry name" value="OS04G0488500 PROTEIN"/>
    <property type="match status" value="1"/>
</dbReference>
<dbReference type="KEGG" id="amd:AMED_2308"/>
<reference evidence="1 2" key="1">
    <citation type="journal article" date="2010" name="Cell Res.">
        <title>Complete genome sequence of the rifamycin SV-producing Amycolatopsis mediterranei U32 revealed its genetic characteristics in phylogeny and metabolism.</title>
        <authorList>
            <person name="Zhao W."/>
            <person name="Zhong Y."/>
            <person name="Yuan H."/>
            <person name="Wang J."/>
            <person name="Zheng H."/>
            <person name="Wang Y."/>
            <person name="Cen X."/>
            <person name="Xu F."/>
            <person name="Bai J."/>
            <person name="Han X."/>
            <person name="Lu G."/>
            <person name="Zhu Y."/>
            <person name="Shao Z."/>
            <person name="Yan H."/>
            <person name="Li C."/>
            <person name="Peng N."/>
            <person name="Zhang Z."/>
            <person name="Zhang Y."/>
            <person name="Lin W."/>
            <person name="Fan Y."/>
            <person name="Qin Z."/>
            <person name="Hu Y."/>
            <person name="Zhu B."/>
            <person name="Wang S."/>
            <person name="Ding X."/>
            <person name="Zhao G.P."/>
        </authorList>
    </citation>
    <scope>NUCLEOTIDE SEQUENCE [LARGE SCALE GENOMIC DNA]</scope>
    <source>
        <strain evidence="2">U-32</strain>
    </source>
</reference>
<dbReference type="InterPro" id="IPR051114">
    <property type="entry name" value="Mito_RNA_Proc_CCM1"/>
</dbReference>
<dbReference type="PANTHER" id="PTHR47934">
    <property type="entry name" value="PENTATRICOPEPTIDE REPEAT-CONTAINING PROTEIN PET309, MITOCHONDRIAL"/>
    <property type="match status" value="1"/>
</dbReference>
<dbReference type="GO" id="GO:0007005">
    <property type="term" value="P:mitochondrion organization"/>
    <property type="evidence" value="ECO:0007669"/>
    <property type="project" value="TreeGrafter"/>
</dbReference>
<organism evidence="1 2">
    <name type="scientific">Amycolatopsis mediterranei (strain U-32)</name>
    <dbReference type="NCBI Taxonomy" id="749927"/>
    <lineage>
        <taxon>Bacteria</taxon>
        <taxon>Bacillati</taxon>
        <taxon>Actinomycetota</taxon>
        <taxon>Actinomycetes</taxon>
        <taxon>Pseudonocardiales</taxon>
        <taxon>Pseudonocardiaceae</taxon>
        <taxon>Amycolatopsis</taxon>
    </lineage>
</organism>
<dbReference type="eggNOG" id="COG3903">
    <property type="taxonomic scope" value="Bacteria"/>
</dbReference>
<dbReference type="GeneID" id="92870092"/>
<dbReference type="AlphaFoldDB" id="A0A0H3D1B7"/>
<dbReference type="HOGENOM" id="CLU_005511_0_0_11"/>
<dbReference type="Proteomes" id="UP000000328">
    <property type="component" value="Chromosome"/>
</dbReference>
<dbReference type="PATRIC" id="fig|749927.5.peg.2381"/>
<evidence type="ECO:0000313" key="2">
    <source>
        <dbReference type="Proteomes" id="UP000000328"/>
    </source>
</evidence>
<dbReference type="GO" id="GO:0006396">
    <property type="term" value="P:RNA processing"/>
    <property type="evidence" value="ECO:0007669"/>
    <property type="project" value="TreeGrafter"/>
</dbReference>
<dbReference type="RefSeq" id="WP_013224182.1">
    <property type="nucleotide sequence ID" value="NC_014318.1"/>
</dbReference>
<dbReference type="Gene3D" id="1.25.40.10">
    <property type="entry name" value="Tetratricopeptide repeat domain"/>
    <property type="match status" value="2"/>
</dbReference>
<dbReference type="GO" id="GO:0003729">
    <property type="term" value="F:mRNA binding"/>
    <property type="evidence" value="ECO:0007669"/>
    <property type="project" value="TreeGrafter"/>
</dbReference>
<protein>
    <submittedName>
        <fullName evidence="1">Uncharacterized protein</fullName>
    </submittedName>
</protein>
<dbReference type="EMBL" id="CP002000">
    <property type="protein sequence ID" value="ADJ44105.1"/>
    <property type="molecule type" value="Genomic_DNA"/>
</dbReference>
<gene>
    <name evidence="1" type="ordered locus">AMED_2308</name>
</gene>
<accession>A0A0H3D1B7</accession>
<dbReference type="InterPro" id="IPR011990">
    <property type="entry name" value="TPR-like_helical_dom_sf"/>
</dbReference>
<proteinExistence type="predicted"/>